<name>A0A4R1QMK6_9FIRM</name>
<dbReference type="AlphaFoldDB" id="A0A4R1QMK6"/>
<gene>
    <name evidence="2" type="ORF">EDD76_1173</name>
</gene>
<organism evidence="2 3">
    <name type="scientific">Kineothrix alysoides</name>
    <dbReference type="NCBI Taxonomy" id="1469948"/>
    <lineage>
        <taxon>Bacteria</taxon>
        <taxon>Bacillati</taxon>
        <taxon>Bacillota</taxon>
        <taxon>Clostridia</taxon>
        <taxon>Lachnospirales</taxon>
        <taxon>Lachnospiraceae</taxon>
        <taxon>Kineothrix</taxon>
    </lineage>
</organism>
<feature type="transmembrane region" description="Helical" evidence="1">
    <location>
        <begin position="171"/>
        <end position="196"/>
    </location>
</feature>
<evidence type="ECO:0000313" key="3">
    <source>
        <dbReference type="Proteomes" id="UP000295718"/>
    </source>
</evidence>
<feature type="transmembrane region" description="Helical" evidence="1">
    <location>
        <begin position="24"/>
        <end position="43"/>
    </location>
</feature>
<dbReference type="STRING" id="1469948.GCA_000732725_03920"/>
<accession>A0A4R1QMK6</accession>
<reference evidence="2 3" key="1">
    <citation type="submission" date="2019-03" db="EMBL/GenBank/DDBJ databases">
        <title>Genomic Encyclopedia of Type Strains, Phase IV (KMG-IV): sequencing the most valuable type-strain genomes for metagenomic binning, comparative biology and taxonomic classification.</title>
        <authorList>
            <person name="Goeker M."/>
        </authorList>
    </citation>
    <scope>NUCLEOTIDE SEQUENCE [LARGE SCALE GENOMIC DNA]</scope>
    <source>
        <strain evidence="2 3">DSM 100556</strain>
    </source>
</reference>
<sequence length="199" mass="22424">MDTIKKDNKIVSIWKSWRKKHPNIMEFLIFFLISNGVTVLQMVLMPLIKFIFGFTALVNTAFQVIPVGTNLDGSIYYVFDYAVGAIAAGGGGGLAYFLAVEITLLIAQVINFFLQRNVTFQSNSSVRKAAFWYFVSWVLISIGAAALQGLYKTPVYNLLMQMFGTSFGMTLADIVTMFVNSIISFWVFFPIMKIIFKKQ</sequence>
<evidence type="ECO:0000313" key="2">
    <source>
        <dbReference type="EMBL" id="TCL54968.1"/>
    </source>
</evidence>
<dbReference type="Proteomes" id="UP000295718">
    <property type="component" value="Unassembled WGS sequence"/>
</dbReference>
<keyword evidence="1" id="KW-1133">Transmembrane helix</keyword>
<proteinExistence type="predicted"/>
<keyword evidence="1" id="KW-0472">Membrane</keyword>
<dbReference type="EMBL" id="SLUO01000017">
    <property type="protein sequence ID" value="TCL54968.1"/>
    <property type="molecule type" value="Genomic_DNA"/>
</dbReference>
<keyword evidence="3" id="KW-1185">Reference proteome</keyword>
<protein>
    <recommendedName>
        <fullName evidence="4">GtrA-like protein</fullName>
    </recommendedName>
</protein>
<feature type="transmembrane region" description="Helical" evidence="1">
    <location>
        <begin position="131"/>
        <end position="151"/>
    </location>
</feature>
<dbReference type="RefSeq" id="WP_330373267.1">
    <property type="nucleotide sequence ID" value="NZ_JPNB01000003.1"/>
</dbReference>
<feature type="transmembrane region" description="Helical" evidence="1">
    <location>
        <begin position="81"/>
        <end position="110"/>
    </location>
</feature>
<evidence type="ECO:0000256" key="1">
    <source>
        <dbReference type="SAM" id="Phobius"/>
    </source>
</evidence>
<comment type="caution">
    <text evidence="2">The sequence shown here is derived from an EMBL/GenBank/DDBJ whole genome shotgun (WGS) entry which is preliminary data.</text>
</comment>
<evidence type="ECO:0008006" key="4">
    <source>
        <dbReference type="Google" id="ProtNLM"/>
    </source>
</evidence>
<keyword evidence="1" id="KW-0812">Transmembrane</keyword>